<evidence type="ECO:0000313" key="5">
    <source>
        <dbReference type="EMBL" id="AKA70218.1"/>
    </source>
</evidence>
<dbReference type="EMBL" id="CP009933">
    <property type="protein sequence ID" value="AKA70218.1"/>
    <property type="molecule type" value="Genomic_DNA"/>
</dbReference>
<evidence type="ECO:0000313" key="6">
    <source>
        <dbReference type="Proteomes" id="UP000033115"/>
    </source>
</evidence>
<keyword evidence="2" id="KW-0547">Nucleotide-binding</keyword>
<dbReference type="SUPFAM" id="SSF52540">
    <property type="entry name" value="P-loop containing nucleoside triphosphate hydrolases"/>
    <property type="match status" value="1"/>
</dbReference>
<dbReference type="PROSITE" id="PS00662">
    <property type="entry name" value="T2SP_E"/>
    <property type="match status" value="1"/>
</dbReference>
<evidence type="ECO:0000256" key="3">
    <source>
        <dbReference type="ARBA" id="ARBA00022840"/>
    </source>
</evidence>
<name>A0A0E3K1P6_CLOSL</name>
<dbReference type="PANTHER" id="PTHR30258">
    <property type="entry name" value="TYPE II SECRETION SYSTEM PROTEIN GSPE-RELATED"/>
    <property type="match status" value="1"/>
</dbReference>
<dbReference type="Pfam" id="PF00437">
    <property type="entry name" value="T2SSE"/>
    <property type="match status" value="1"/>
</dbReference>
<dbReference type="Pfam" id="PF05157">
    <property type="entry name" value="MshEN"/>
    <property type="match status" value="1"/>
</dbReference>
<sequence>MSSEKLEYIDLENINIQDEMVKKIPENIARENCLIAIKEQNECLYIVINEDPDILLKDELKFISNREVKFFRGDKNKIVDAINAYYCKCSVEKAIKTIKIEKKFYNAKNGYEFANDESLQEAPVVKIINSIINMAISEKASDIHLEPFQRDVLVRFRIDGIISSFTRIPKEIYPLVCTRFKIMASMDISEKRIPQDGKIKYVYENKSYDFRISTLPTILGEKIVIRILYKSDDIKVLDSLGFLKNDVEAIKNMLKNSHGIILITGPTGSGKSTTLYSMLDTLNKSEKNITSIEDPVECIMDNINQVKVNNKVGLSFAQGLKSILRQDPDVIMVGEIRDEETAHIAIRAAITGHLVLSTLHTNSAVESILRLLEMGIPSYFIEDALIGVISQRLVRKICPYCRKPYYASEAEKKYLNLNSDDKLYRGIGCYKCRGTGYKDRTVVYEIVNFKVLKDINVVNKKYIEHIDKYNLNKYITSIKDNCIELIKNGITTYDELMRKNL</sequence>
<keyword evidence="3" id="KW-0067">ATP-binding</keyword>
<feature type="domain" description="Bacterial type II secretion system protein E" evidence="4">
    <location>
        <begin position="324"/>
        <end position="338"/>
    </location>
</feature>
<keyword evidence="6" id="KW-1185">Reference proteome</keyword>
<dbReference type="InterPro" id="IPR037257">
    <property type="entry name" value="T2SS_E_N_sf"/>
</dbReference>
<dbReference type="KEGG" id="csq:CSCA_3093"/>
<dbReference type="CDD" id="cd01129">
    <property type="entry name" value="PulE-GspE-like"/>
    <property type="match status" value="1"/>
</dbReference>
<dbReference type="InterPro" id="IPR001482">
    <property type="entry name" value="T2SS/T4SS_dom"/>
</dbReference>
<dbReference type="FunFam" id="3.30.450.90:FF:000001">
    <property type="entry name" value="Type II secretion system ATPase GspE"/>
    <property type="match status" value="1"/>
</dbReference>
<dbReference type="RefSeq" id="WP_029161005.1">
    <property type="nucleotide sequence ID" value="NZ_CP009933.1"/>
</dbReference>
<evidence type="ECO:0000256" key="2">
    <source>
        <dbReference type="ARBA" id="ARBA00022741"/>
    </source>
</evidence>
<dbReference type="Gene3D" id="3.30.450.90">
    <property type="match status" value="1"/>
</dbReference>
<dbReference type="PANTHER" id="PTHR30258:SF1">
    <property type="entry name" value="PROTEIN TRANSPORT PROTEIN HOFB HOMOLOG"/>
    <property type="match status" value="1"/>
</dbReference>
<dbReference type="InterPro" id="IPR007831">
    <property type="entry name" value="T2SS_GspE_N"/>
</dbReference>
<dbReference type="GO" id="GO:0005886">
    <property type="term" value="C:plasma membrane"/>
    <property type="evidence" value="ECO:0007669"/>
    <property type="project" value="TreeGrafter"/>
</dbReference>
<gene>
    <name evidence="5" type="ORF">CSCA_3093</name>
</gene>
<dbReference type="SUPFAM" id="SSF160246">
    <property type="entry name" value="EspE N-terminal domain-like"/>
    <property type="match status" value="1"/>
</dbReference>
<dbReference type="Gene3D" id="3.30.300.160">
    <property type="entry name" value="Type II secretion system, protein E, N-terminal domain"/>
    <property type="match status" value="1"/>
</dbReference>
<evidence type="ECO:0000259" key="4">
    <source>
        <dbReference type="PROSITE" id="PS00662"/>
    </source>
</evidence>
<comment type="similarity">
    <text evidence="1">Belongs to the GSP E family.</text>
</comment>
<accession>A0A0E3K1P6</accession>
<dbReference type="InterPro" id="IPR027417">
    <property type="entry name" value="P-loop_NTPase"/>
</dbReference>
<organism evidence="5 6">
    <name type="scientific">Clostridium scatologenes</name>
    <dbReference type="NCBI Taxonomy" id="1548"/>
    <lineage>
        <taxon>Bacteria</taxon>
        <taxon>Bacillati</taxon>
        <taxon>Bacillota</taxon>
        <taxon>Clostridia</taxon>
        <taxon>Eubacteriales</taxon>
        <taxon>Clostridiaceae</taxon>
        <taxon>Clostridium</taxon>
    </lineage>
</organism>
<protein>
    <recommendedName>
        <fullName evidence="4">Bacterial type II secretion system protein E domain-containing protein</fullName>
    </recommendedName>
</protein>
<evidence type="ECO:0000256" key="1">
    <source>
        <dbReference type="ARBA" id="ARBA00006611"/>
    </source>
</evidence>
<dbReference type="Proteomes" id="UP000033115">
    <property type="component" value="Chromosome"/>
</dbReference>
<dbReference type="HOGENOM" id="CLU_013446_10_3_9"/>
<dbReference type="AlphaFoldDB" id="A0A0E3K1P6"/>
<dbReference type="GO" id="GO:0016887">
    <property type="term" value="F:ATP hydrolysis activity"/>
    <property type="evidence" value="ECO:0007669"/>
    <property type="project" value="TreeGrafter"/>
</dbReference>
<reference evidence="5 6" key="1">
    <citation type="journal article" date="2015" name="J. Biotechnol.">
        <title>Complete genome sequence of a malodorant-producing acetogen, Clostridium scatologenes ATCC 25775(T).</title>
        <authorList>
            <person name="Zhu Z."/>
            <person name="Guo T."/>
            <person name="Zheng H."/>
            <person name="Song T."/>
            <person name="Ouyang P."/>
            <person name="Xie J."/>
        </authorList>
    </citation>
    <scope>NUCLEOTIDE SEQUENCE [LARGE SCALE GENOMIC DNA]</scope>
    <source>
        <strain evidence="5 6">ATCC 25775</strain>
    </source>
</reference>
<dbReference type="GO" id="GO:0005524">
    <property type="term" value="F:ATP binding"/>
    <property type="evidence" value="ECO:0007669"/>
    <property type="project" value="UniProtKB-KW"/>
</dbReference>
<dbReference type="STRING" id="1548.CSCA_3093"/>
<dbReference type="Gene3D" id="3.40.50.300">
    <property type="entry name" value="P-loop containing nucleotide triphosphate hydrolases"/>
    <property type="match status" value="1"/>
</dbReference>
<proteinExistence type="inferred from homology"/>